<dbReference type="SUPFAM" id="SSF56672">
    <property type="entry name" value="DNA/RNA polymerases"/>
    <property type="match status" value="1"/>
</dbReference>
<dbReference type="InterPro" id="IPR012337">
    <property type="entry name" value="RNaseH-like_sf"/>
</dbReference>
<organism evidence="1 2">
    <name type="scientific">Desulfotruncus arcticus DSM 17038</name>
    <dbReference type="NCBI Taxonomy" id="1121424"/>
    <lineage>
        <taxon>Bacteria</taxon>
        <taxon>Bacillati</taxon>
        <taxon>Bacillota</taxon>
        <taxon>Clostridia</taxon>
        <taxon>Eubacteriales</taxon>
        <taxon>Desulfallaceae</taxon>
        <taxon>Desulfotruncus</taxon>
    </lineage>
</organism>
<sequence length="1301" mass="149761">MSIRKIPVAVRAHTETIEKIEKPKFPHKPDLRIPYGKRILVLDTETTTDIYMNLRYGQAIIIEGENMVHEDGIITDHIIFYGDNLTPEEIKIMELWAKDKKGEIMPVSEFVKKIFIPELAEIGTICVGFNLSFDLPRLAIDVKTRTRGKYKDKFELILDQNKYTPSILLEPLDSKKAFISLNFPTLPKKQKDRKHQRQGRLLDLRTLVFALTNESHSLNSACRLYGTKHNKTQADEAGFTVITRENLDYNFNDVVCTAELYQAVMTEYYKHPIAVILPAGKAFSPATIGKAYYKVMNIKPLKDKQPDFPKDILGFAMASYYGGRAEGHYRNQPIKVFHTDVLSMYPSVFTLQNLWAYVIAEGFDILESTEEIKDYLKNICFEDLFRQEIWLSIPALVQIKPDKDLLPVRAAYGEHYQIGLNYLSSDKAMWYTLADILACKILTGKTPEVIRAIRILPQRPQKDLQKVNLRGTIEVDPATDNFFKKVIELRKEFKKQVKATGDEFDSLQMFLKILANSTSYGVYVQLQREETDDNLEINIYGVDSFIHEGKDYEKPGPYYNPIIATMITGAARLVLAMIQKAIIEEGGNYAFCDTDSMSIIDLNNDKPEEIGQRVVQKFKSLNPYNFPGSLLEAEDYNWERKDWSKLTDKRNINSGQYYPLYCYCVSSKRYVLYNLVPDGHGGTNIIIRKQSFHGMGHLLPPEGMSMDNMMAEVWKIFICQEHSFALKKPAFLKNVAMARQTVSKPSILNMFNRQKGLPYEKLIKPGNFFLIGYSANQIFSGSESISKFYCQKYHAIANNHCNNKNECEYKENCLANVHIIAITPYDRVKPWEQLTWFEKNTKEILKVKANQFNEEKTLLKYWCPKDTIIKEGVCQEKVSCNNINCSRGSAIERNAPEPGVTYLKTYNDFIENYNHHPETKFDDSTGKTCGKVTKGLLSPCYVIAAPAEGKKALLHIGKETNTIGTVEDLDTLPEENIIDKEIIQYEPKRTKKTSIDIKQWEQLRDILKEKARPREVWASKIKVTTKYLQKMLAGKYNPSPDLYSLILEICQAEGIKIPSGKIALPVKFEESNKGYIYNLQAIAGSLGNTAEEGREIFKDYCFMLYGLEYVDISTEYCKGIIEAKQQKLQKEQQDHKVQKISCLKLIGEKFNRDTRTIDQFTLSIDDISKYRTRKKSGKRNNNIQVMLKNEAIYNVLLKDNPMVFKLGLLPRPNSIKVNKYNKFEHSGITWYFSEWFNYESLPWISWLKFRGNYKINLKEFQADISNDKFPASDLNKDGGGKVYINPLTAWRIYGKKDNQVI</sequence>
<accession>A0A1I2ZRZ7</accession>
<dbReference type="InterPro" id="IPR043502">
    <property type="entry name" value="DNA/RNA_pol_sf"/>
</dbReference>
<dbReference type="EMBL" id="FOOX01000036">
    <property type="protein sequence ID" value="SFH40376.1"/>
    <property type="molecule type" value="Genomic_DNA"/>
</dbReference>
<dbReference type="SUPFAM" id="SSF53098">
    <property type="entry name" value="Ribonuclease H-like"/>
    <property type="match status" value="1"/>
</dbReference>
<dbReference type="Proteomes" id="UP000199337">
    <property type="component" value="Unassembled WGS sequence"/>
</dbReference>
<dbReference type="STRING" id="341036.SAMN05660649_05085"/>
<protein>
    <submittedName>
        <fullName evidence="1">Uncharacterized protein</fullName>
    </submittedName>
</protein>
<proteinExistence type="predicted"/>
<dbReference type="OrthoDB" id="747541at2"/>
<gene>
    <name evidence="1" type="ORF">SAMN05660649_05085</name>
</gene>
<dbReference type="InterPro" id="IPR023211">
    <property type="entry name" value="DNA_pol_palm_dom_sf"/>
</dbReference>
<dbReference type="RefSeq" id="WP_092476152.1">
    <property type="nucleotide sequence ID" value="NZ_FOOX01000036.1"/>
</dbReference>
<dbReference type="Gene3D" id="3.90.1600.10">
    <property type="entry name" value="Palm domain of DNA polymerase"/>
    <property type="match status" value="1"/>
</dbReference>
<name>A0A1I2ZRZ7_9FIRM</name>
<reference evidence="2" key="1">
    <citation type="submission" date="2016-10" db="EMBL/GenBank/DDBJ databases">
        <authorList>
            <person name="Varghese N."/>
            <person name="Submissions S."/>
        </authorList>
    </citation>
    <scope>NUCLEOTIDE SEQUENCE [LARGE SCALE GENOMIC DNA]</scope>
    <source>
        <strain evidence="2">DSM 17038</strain>
    </source>
</reference>
<evidence type="ECO:0000313" key="1">
    <source>
        <dbReference type="EMBL" id="SFH40376.1"/>
    </source>
</evidence>
<evidence type="ECO:0000313" key="2">
    <source>
        <dbReference type="Proteomes" id="UP000199337"/>
    </source>
</evidence>
<keyword evidence="2" id="KW-1185">Reference proteome</keyword>